<proteinExistence type="predicted"/>
<keyword evidence="2 5" id="KW-0812">Transmembrane</keyword>
<accession>A0A813GNU9</accession>
<dbReference type="GO" id="GO:0016020">
    <property type="term" value="C:membrane"/>
    <property type="evidence" value="ECO:0007669"/>
    <property type="project" value="UniProtKB-SubCell"/>
</dbReference>
<name>A0A813GNU9_POLGL</name>
<evidence type="ECO:0000259" key="6">
    <source>
        <dbReference type="Pfam" id="PF00520"/>
    </source>
</evidence>
<feature type="domain" description="Ion transport" evidence="6">
    <location>
        <begin position="6"/>
        <end position="241"/>
    </location>
</feature>
<dbReference type="GO" id="GO:0005249">
    <property type="term" value="F:voltage-gated potassium channel activity"/>
    <property type="evidence" value="ECO:0007669"/>
    <property type="project" value="InterPro"/>
</dbReference>
<feature type="non-terminal residue" evidence="7">
    <location>
        <position position="1"/>
    </location>
</feature>
<keyword evidence="4 5" id="KW-0472">Membrane</keyword>
<evidence type="ECO:0000256" key="5">
    <source>
        <dbReference type="SAM" id="Phobius"/>
    </source>
</evidence>
<dbReference type="EMBL" id="CAJNNV010029085">
    <property type="protein sequence ID" value="CAE8626973.1"/>
    <property type="molecule type" value="Genomic_DNA"/>
</dbReference>
<reference evidence="7" key="1">
    <citation type="submission" date="2021-02" db="EMBL/GenBank/DDBJ databases">
        <authorList>
            <person name="Dougan E. K."/>
            <person name="Rhodes N."/>
            <person name="Thang M."/>
            <person name="Chan C."/>
        </authorList>
    </citation>
    <scope>NUCLEOTIDE SEQUENCE</scope>
</reference>
<dbReference type="SUPFAM" id="SSF81324">
    <property type="entry name" value="Voltage-gated potassium channels"/>
    <property type="match status" value="1"/>
</dbReference>
<dbReference type="Proteomes" id="UP000654075">
    <property type="component" value="Unassembled WGS sequence"/>
</dbReference>
<feature type="non-terminal residue" evidence="7">
    <location>
        <position position="364"/>
    </location>
</feature>
<dbReference type="AlphaFoldDB" id="A0A813GNU9"/>
<comment type="caution">
    <text evidence="7">The sequence shown here is derived from an EMBL/GenBank/DDBJ whole genome shotgun (WGS) entry which is preliminary data.</text>
</comment>
<comment type="subcellular location">
    <subcellularLocation>
        <location evidence="1">Membrane</location>
        <topology evidence="1">Multi-pass membrane protein</topology>
    </subcellularLocation>
</comment>
<dbReference type="Pfam" id="PF00520">
    <property type="entry name" value="Ion_trans"/>
    <property type="match status" value="1"/>
</dbReference>
<keyword evidence="3 5" id="KW-1133">Transmembrane helix</keyword>
<dbReference type="InterPro" id="IPR005821">
    <property type="entry name" value="Ion_trans_dom"/>
</dbReference>
<evidence type="ECO:0000256" key="1">
    <source>
        <dbReference type="ARBA" id="ARBA00004141"/>
    </source>
</evidence>
<evidence type="ECO:0000256" key="3">
    <source>
        <dbReference type="ARBA" id="ARBA00022989"/>
    </source>
</evidence>
<evidence type="ECO:0000256" key="4">
    <source>
        <dbReference type="ARBA" id="ARBA00023136"/>
    </source>
</evidence>
<feature type="transmembrane region" description="Helical" evidence="5">
    <location>
        <begin position="138"/>
        <end position="159"/>
    </location>
</feature>
<dbReference type="Gene3D" id="1.10.287.70">
    <property type="match status" value="1"/>
</dbReference>
<keyword evidence="8" id="KW-1185">Reference proteome</keyword>
<sequence length="364" mass="41428">VQDEYSAWYKGDTVCDVLFWIDLPLNFFFTYQDALGGEVRSLRLIALRYLRTDFTLNLIAALPSDLIRWLIESIAGGAADGFQGDPQRAVRLLRLQSISRMARLLRVLKLIVFNAARCGETKFIGDLLSSRSIRVCKFFAFFLWTVHLLACGWYLVAWFSDDPSQTWLYRRILDSEGTRLIDATPYDQWLHAMYFMLTICTTVGFGDVVPISNAEVWYVFAAMVAGTVLQGYIISHTIAIMTSENVLEEYVARQLELVRAFAAHTQLPEESSFGMEHWVKLNARAWMRQKYDKEEMKVLITGNMPGAVLETLPDNIFGGLLQRNAWFKVIQRNHQKFALGSCSAHSFVVPSSLTILVALAGERH</sequence>
<feature type="transmembrane region" description="Helical" evidence="5">
    <location>
        <begin position="216"/>
        <end position="234"/>
    </location>
</feature>
<dbReference type="PANTHER" id="PTHR47823:SF9">
    <property type="entry name" value="CHROMOSOME UNDETERMINED SCAFFOLD_10, WHOLE GENOME SHOTGUN SEQUENCE"/>
    <property type="match status" value="1"/>
</dbReference>
<organism evidence="7 8">
    <name type="scientific">Polarella glacialis</name>
    <name type="common">Dinoflagellate</name>
    <dbReference type="NCBI Taxonomy" id="89957"/>
    <lineage>
        <taxon>Eukaryota</taxon>
        <taxon>Sar</taxon>
        <taxon>Alveolata</taxon>
        <taxon>Dinophyceae</taxon>
        <taxon>Suessiales</taxon>
        <taxon>Suessiaceae</taxon>
        <taxon>Polarella</taxon>
    </lineage>
</organism>
<feature type="transmembrane region" description="Helical" evidence="5">
    <location>
        <begin position="189"/>
        <end position="209"/>
    </location>
</feature>
<evidence type="ECO:0000313" key="7">
    <source>
        <dbReference type="EMBL" id="CAE8626973.1"/>
    </source>
</evidence>
<dbReference type="OrthoDB" id="417811at2759"/>
<dbReference type="PANTHER" id="PTHR47823">
    <property type="entry name" value="ION_TRANS DOMAIN-CONTAINING PROTEIN"/>
    <property type="match status" value="1"/>
</dbReference>
<evidence type="ECO:0000256" key="2">
    <source>
        <dbReference type="ARBA" id="ARBA00022692"/>
    </source>
</evidence>
<dbReference type="PRINTS" id="PR01463">
    <property type="entry name" value="EAGCHANLFMLY"/>
</dbReference>
<protein>
    <recommendedName>
        <fullName evidence="6">Ion transport domain-containing protein</fullName>
    </recommendedName>
</protein>
<gene>
    <name evidence="7" type="ORF">PGLA1383_LOCUS43847</name>
</gene>
<evidence type="ECO:0000313" key="8">
    <source>
        <dbReference type="Proteomes" id="UP000654075"/>
    </source>
</evidence>
<dbReference type="InterPro" id="IPR003938">
    <property type="entry name" value="K_chnl_volt-dep_EAG/ELK/ERG"/>
</dbReference>